<evidence type="ECO:0000256" key="3">
    <source>
        <dbReference type="SAM" id="Coils"/>
    </source>
</evidence>
<proteinExistence type="predicted"/>
<organism evidence="6 7">
    <name type="scientific">Gracilibacillus halophilus YIM-C55.5</name>
    <dbReference type="NCBI Taxonomy" id="1308866"/>
    <lineage>
        <taxon>Bacteria</taxon>
        <taxon>Bacillati</taxon>
        <taxon>Bacillota</taxon>
        <taxon>Bacilli</taxon>
        <taxon>Bacillales</taxon>
        <taxon>Bacillaceae</taxon>
        <taxon>Gracilibacillus</taxon>
    </lineage>
</organism>
<dbReference type="SUPFAM" id="SSF58104">
    <property type="entry name" value="Methyl-accepting chemotaxis protein (MCP) signaling domain"/>
    <property type="match status" value="1"/>
</dbReference>
<gene>
    <name evidence="6" type="ORF">J416_11732</name>
</gene>
<evidence type="ECO:0000256" key="2">
    <source>
        <dbReference type="PROSITE-ProRule" id="PRU00284"/>
    </source>
</evidence>
<dbReference type="CDD" id="cd01068">
    <property type="entry name" value="globin_sensor"/>
    <property type="match status" value="1"/>
</dbReference>
<dbReference type="EMBL" id="APML01000053">
    <property type="protein sequence ID" value="ENH96285.1"/>
    <property type="molecule type" value="Genomic_DNA"/>
</dbReference>
<dbReference type="STRING" id="1308866.J416_11732"/>
<dbReference type="CDD" id="cd11386">
    <property type="entry name" value="MCP_signal"/>
    <property type="match status" value="1"/>
</dbReference>
<feature type="region of interest" description="Disordered" evidence="4">
    <location>
        <begin position="1"/>
        <end position="24"/>
    </location>
</feature>
<dbReference type="eggNOG" id="COG0840">
    <property type="taxonomic scope" value="Bacteria"/>
</dbReference>
<feature type="compositionally biased region" description="Polar residues" evidence="4">
    <location>
        <begin position="13"/>
        <end position="23"/>
    </location>
</feature>
<dbReference type="InterPro" id="IPR012292">
    <property type="entry name" value="Globin/Proto"/>
</dbReference>
<accession>N4WP71</accession>
<feature type="region of interest" description="Disordered" evidence="4">
    <location>
        <begin position="237"/>
        <end position="257"/>
    </location>
</feature>
<dbReference type="OrthoDB" id="266313at2"/>
<dbReference type="GO" id="GO:0020037">
    <property type="term" value="F:heme binding"/>
    <property type="evidence" value="ECO:0007669"/>
    <property type="project" value="InterPro"/>
</dbReference>
<evidence type="ECO:0000259" key="5">
    <source>
        <dbReference type="PROSITE" id="PS50111"/>
    </source>
</evidence>
<dbReference type="SMART" id="SM00283">
    <property type="entry name" value="MA"/>
    <property type="match status" value="1"/>
</dbReference>
<dbReference type="PROSITE" id="PS50111">
    <property type="entry name" value="CHEMOTAXIS_TRANSDUC_2"/>
    <property type="match status" value="1"/>
</dbReference>
<dbReference type="GO" id="GO:0019825">
    <property type="term" value="F:oxygen binding"/>
    <property type="evidence" value="ECO:0007669"/>
    <property type="project" value="InterPro"/>
</dbReference>
<feature type="coiled-coil region" evidence="3">
    <location>
        <begin position="183"/>
        <end position="210"/>
    </location>
</feature>
<evidence type="ECO:0000256" key="4">
    <source>
        <dbReference type="SAM" id="MobiDB-lite"/>
    </source>
</evidence>
<dbReference type="InterPro" id="IPR044398">
    <property type="entry name" value="Globin-sensor_dom"/>
</dbReference>
<dbReference type="PANTHER" id="PTHR32089">
    <property type="entry name" value="METHYL-ACCEPTING CHEMOTAXIS PROTEIN MCPB"/>
    <property type="match status" value="1"/>
</dbReference>
<keyword evidence="3" id="KW-0175">Coiled coil</keyword>
<dbReference type="Pfam" id="PF00015">
    <property type="entry name" value="MCPsignal"/>
    <property type="match status" value="1"/>
</dbReference>
<dbReference type="Gene3D" id="1.10.490.10">
    <property type="entry name" value="Globins"/>
    <property type="match status" value="1"/>
</dbReference>
<name>N4WP71_9BACI</name>
<keyword evidence="1 2" id="KW-0807">Transducer</keyword>
<evidence type="ECO:0000256" key="1">
    <source>
        <dbReference type="ARBA" id="ARBA00023224"/>
    </source>
</evidence>
<dbReference type="PANTHER" id="PTHR32089:SF118">
    <property type="entry name" value="HEME-BASED AEROTACTIC TRANSDUCER HEMAT"/>
    <property type="match status" value="1"/>
</dbReference>
<feature type="compositionally biased region" description="Basic and acidic residues" evidence="4">
    <location>
        <begin position="244"/>
        <end position="257"/>
    </location>
</feature>
<feature type="compositionally biased region" description="Basic residues" evidence="4">
    <location>
        <begin position="1"/>
        <end position="12"/>
    </location>
</feature>
<protein>
    <submittedName>
        <fullName evidence="6">Methyl-accepting chemotaxis protein</fullName>
    </submittedName>
</protein>
<dbReference type="AlphaFoldDB" id="N4WP71"/>
<dbReference type="GO" id="GO:0016020">
    <property type="term" value="C:membrane"/>
    <property type="evidence" value="ECO:0007669"/>
    <property type="project" value="InterPro"/>
</dbReference>
<sequence>MKVMFKKKHKTSHQPTNVPTVQETEVEMDTKADRSLAKQIAMVDLKKEDLITLKQLQPYVEEHIDEIVAQFYKNLEHESSLMEIIESNSSVERLKKTLTIHIQEMFDGKINEEFYQKRLRIANIHFQIGLEPKWYMCAFQDLLNSLIRIFDDHIEDKARFSQAISAASKILNLEQQIVLGAYQNEVTDVYEKQEAEKDELHKKINDTSEELATIFQQSTTAIDGLVSQLKEILQDAQKGTRTSQEVEKASKDRSQDLMEQEKQMSQIEDKVRGIKEETNSLADSSRQIESIISMVTDIAEQTNLLALNASIEAARAGEDGKGFAVVAEEVRKLAEQTKDSVSNVTGLIENTNAQVNTVTNYVDEVQSSVTDSSQHMRDIYHFFEELVRQMDQTKGYNSTIETEMEQFFHRLDQVNQSFDQISNAVEDLVTMTQSK</sequence>
<dbReference type="Pfam" id="PF11563">
    <property type="entry name" value="Protoglobin"/>
    <property type="match status" value="1"/>
</dbReference>
<feature type="domain" description="Methyl-accepting transducer" evidence="5">
    <location>
        <begin position="202"/>
        <end position="422"/>
    </location>
</feature>
<evidence type="ECO:0000313" key="6">
    <source>
        <dbReference type="EMBL" id="ENH96285.1"/>
    </source>
</evidence>
<comment type="caution">
    <text evidence="6">The sequence shown here is derived from an EMBL/GenBank/DDBJ whole genome shotgun (WGS) entry which is preliminary data.</text>
</comment>
<keyword evidence="7" id="KW-1185">Reference proteome</keyword>
<dbReference type="InterPro" id="IPR039379">
    <property type="entry name" value="Protoglobin_sensor_dom"/>
</dbReference>
<dbReference type="GO" id="GO:0007165">
    <property type="term" value="P:signal transduction"/>
    <property type="evidence" value="ECO:0007669"/>
    <property type="project" value="UniProtKB-KW"/>
</dbReference>
<dbReference type="InterPro" id="IPR009050">
    <property type="entry name" value="Globin-like_sf"/>
</dbReference>
<dbReference type="Gene3D" id="1.10.287.950">
    <property type="entry name" value="Methyl-accepting chemotaxis protein"/>
    <property type="match status" value="1"/>
</dbReference>
<evidence type="ECO:0000313" key="7">
    <source>
        <dbReference type="Proteomes" id="UP000012283"/>
    </source>
</evidence>
<reference evidence="6 7" key="1">
    <citation type="submission" date="2013-03" db="EMBL/GenBank/DDBJ databases">
        <title>Draft genome sequence of Gracibacillus halophilus YIM-C55.5, a moderately halophilic and thermophilic organism from the Xiaochaidamu salt lake.</title>
        <authorList>
            <person name="Sugumar T."/>
            <person name="Polireddy D.R."/>
            <person name="Antony A."/>
            <person name="Madhava Y.R."/>
            <person name="Sivakumar N."/>
        </authorList>
    </citation>
    <scope>NUCLEOTIDE SEQUENCE [LARGE SCALE GENOMIC DNA]</scope>
    <source>
        <strain evidence="6 7">YIM-C55.5</strain>
    </source>
</reference>
<dbReference type="Proteomes" id="UP000012283">
    <property type="component" value="Unassembled WGS sequence"/>
</dbReference>
<dbReference type="InterPro" id="IPR004089">
    <property type="entry name" value="MCPsignal_dom"/>
</dbReference>
<dbReference type="SUPFAM" id="SSF46458">
    <property type="entry name" value="Globin-like"/>
    <property type="match status" value="1"/>
</dbReference>
<dbReference type="PATRIC" id="fig|1308866.3.peg.2371"/>